<evidence type="ECO:0000256" key="2">
    <source>
        <dbReference type="ARBA" id="ARBA00022840"/>
    </source>
</evidence>
<name>W1NUY1_AMBTC</name>
<feature type="domain" description="Protein kinase" evidence="4">
    <location>
        <begin position="277"/>
        <end position="544"/>
    </location>
</feature>
<evidence type="ECO:0000259" key="4">
    <source>
        <dbReference type="PROSITE" id="PS50011"/>
    </source>
</evidence>
<dbReference type="AlphaFoldDB" id="W1NUY1"/>
<evidence type="ECO:0000256" key="1">
    <source>
        <dbReference type="ARBA" id="ARBA00022741"/>
    </source>
</evidence>
<dbReference type="InterPro" id="IPR011009">
    <property type="entry name" value="Kinase-like_dom_sf"/>
</dbReference>
<dbReference type="Pfam" id="PF07714">
    <property type="entry name" value="PK_Tyr_Ser-Thr"/>
    <property type="match status" value="1"/>
</dbReference>
<accession>W1NUY1</accession>
<gene>
    <name evidence="5" type="ORF">AMTR_s00101p00091150</name>
</gene>
<feature type="region of interest" description="Disordered" evidence="3">
    <location>
        <begin position="43"/>
        <end position="69"/>
    </location>
</feature>
<dbReference type="FunFam" id="3.30.200.20:FF:000162">
    <property type="entry name" value="Adenine nucleotide alpha hydrolase-like domain kinase"/>
    <property type="match status" value="1"/>
</dbReference>
<dbReference type="SUPFAM" id="SSF56112">
    <property type="entry name" value="Protein kinase-like (PK-like)"/>
    <property type="match status" value="1"/>
</dbReference>
<dbReference type="STRING" id="13333.W1NUY1"/>
<dbReference type="Gramene" id="ERM99065">
    <property type="protein sequence ID" value="ERM99065"/>
    <property type="gene ID" value="AMTR_s00101p00091150"/>
</dbReference>
<dbReference type="InterPro" id="IPR001245">
    <property type="entry name" value="Ser-Thr/Tyr_kinase_cat_dom"/>
</dbReference>
<dbReference type="GO" id="GO:0007165">
    <property type="term" value="P:signal transduction"/>
    <property type="evidence" value="ECO:0000318"/>
    <property type="project" value="GO_Central"/>
</dbReference>
<organism evidence="5 6">
    <name type="scientific">Amborella trichopoda</name>
    <dbReference type="NCBI Taxonomy" id="13333"/>
    <lineage>
        <taxon>Eukaryota</taxon>
        <taxon>Viridiplantae</taxon>
        <taxon>Streptophyta</taxon>
        <taxon>Embryophyta</taxon>
        <taxon>Tracheophyta</taxon>
        <taxon>Spermatophyta</taxon>
        <taxon>Magnoliopsida</taxon>
        <taxon>Amborellales</taxon>
        <taxon>Amborellaceae</taxon>
        <taxon>Amborella</taxon>
    </lineage>
</organism>
<dbReference type="PROSITE" id="PS50011">
    <property type="entry name" value="PROTEIN_KINASE_DOM"/>
    <property type="match status" value="1"/>
</dbReference>
<dbReference type="EMBL" id="KI395058">
    <property type="protein sequence ID" value="ERM99065.1"/>
    <property type="molecule type" value="Genomic_DNA"/>
</dbReference>
<evidence type="ECO:0000313" key="6">
    <source>
        <dbReference type="Proteomes" id="UP000017836"/>
    </source>
</evidence>
<protein>
    <recommendedName>
        <fullName evidence="4">Protein kinase domain-containing protein</fullName>
    </recommendedName>
</protein>
<dbReference type="Proteomes" id="UP000017836">
    <property type="component" value="Unassembled WGS sequence"/>
</dbReference>
<dbReference type="OMA" id="REPINEH"/>
<dbReference type="FunFam" id="1.10.510.10:FF:000095">
    <property type="entry name" value="protein STRUBBELIG-RECEPTOR FAMILY 8"/>
    <property type="match status" value="1"/>
</dbReference>
<dbReference type="PANTHER" id="PTHR47989:SF8">
    <property type="entry name" value="INACTIVE PROTEIN KINASE SELMODRAFT_444075-LIKE"/>
    <property type="match status" value="1"/>
</dbReference>
<dbReference type="Gene3D" id="1.10.510.10">
    <property type="entry name" value="Transferase(Phosphotransferase) domain 1"/>
    <property type="match status" value="1"/>
</dbReference>
<reference evidence="6" key="1">
    <citation type="journal article" date="2013" name="Science">
        <title>The Amborella genome and the evolution of flowering plants.</title>
        <authorList>
            <consortium name="Amborella Genome Project"/>
        </authorList>
    </citation>
    <scope>NUCLEOTIDE SEQUENCE [LARGE SCALE GENOMIC DNA]</scope>
</reference>
<evidence type="ECO:0000313" key="5">
    <source>
        <dbReference type="EMBL" id="ERM99065.1"/>
    </source>
</evidence>
<dbReference type="GO" id="GO:0005524">
    <property type="term" value="F:ATP binding"/>
    <property type="evidence" value="ECO:0007669"/>
    <property type="project" value="UniProtKB-KW"/>
</dbReference>
<dbReference type="PROSITE" id="PS00109">
    <property type="entry name" value="PROTEIN_KINASE_TYR"/>
    <property type="match status" value="1"/>
</dbReference>
<dbReference type="PANTHER" id="PTHR47989">
    <property type="entry name" value="OS01G0750732 PROTEIN"/>
    <property type="match status" value="1"/>
</dbReference>
<keyword evidence="1" id="KW-0547">Nucleotide-binding</keyword>
<dbReference type="CDD" id="cd14066">
    <property type="entry name" value="STKc_IRAK"/>
    <property type="match status" value="1"/>
</dbReference>
<dbReference type="HOGENOM" id="CLU_000288_51_2_1"/>
<feature type="region of interest" description="Disordered" evidence="3">
    <location>
        <begin position="561"/>
        <end position="597"/>
    </location>
</feature>
<proteinExistence type="predicted"/>
<dbReference type="eggNOG" id="KOG1187">
    <property type="taxonomic scope" value="Eukaryota"/>
</dbReference>
<sequence length="597" mass="67826">MPGLERQFETFMIKRCRQMKKDRKFFMDKLSCGISRVKSNNNVEQLRAPKAPENTSQSEENSVKYGEMIPGSDDDDDFITMDLSRKSSFPLLPIPGSVSSSNITISDAQEEPQFESDKEPPWPLFKECPSLCTPTSSEPFSSSTNSASIPSPTRVIAELIQHSHVSHSEELLKCYPTTNAAEKVYIDSQRTDEQGQVLDAITKTQEPTIHKQETKSPNSREMQSDFHRADLLMPELQDTYSEESLEYNKCEKCDTMRPRMRNREFKFSELQVATNQFSRDNYISEGGFGDVYQGYLDGQLIAVKRYNHASSQGDKEFDSEIQVLKRARHRNVVMLLGSCSEGSHRLLVYEFVCHGSLDQHLSRDNPTPLEWKDRMNIALGAARGLHYLHENNIVHRDMRPSNILITHDYEPRLGDFGLAKAQHDESESLSDTRIVGTFGYLAPEYVESGKVSTKTDVYSFGVVLLELITGRKNIDRTRPPEEMSLLAWARPLLKERKYDRLIDDTILDSYDLHQLFWMVTVADRCLAKDPNKRPFMNEVVHILQRITGGESVSDIEDEFPAGSDCSTPDSIESHGDGERTTTGNITMPDYIESNGNV</sequence>
<keyword evidence="2" id="KW-0067">ATP-binding</keyword>
<dbReference type="InterPro" id="IPR000719">
    <property type="entry name" value="Prot_kinase_dom"/>
</dbReference>
<dbReference type="InterPro" id="IPR008266">
    <property type="entry name" value="Tyr_kinase_AS"/>
</dbReference>
<dbReference type="GO" id="GO:0004672">
    <property type="term" value="F:protein kinase activity"/>
    <property type="evidence" value="ECO:0000318"/>
    <property type="project" value="GO_Central"/>
</dbReference>
<dbReference type="Gene3D" id="3.30.200.20">
    <property type="entry name" value="Phosphorylase Kinase, domain 1"/>
    <property type="match status" value="1"/>
</dbReference>
<evidence type="ECO:0000256" key="3">
    <source>
        <dbReference type="SAM" id="MobiDB-lite"/>
    </source>
</evidence>
<dbReference type="GO" id="GO:0005886">
    <property type="term" value="C:plasma membrane"/>
    <property type="evidence" value="ECO:0000318"/>
    <property type="project" value="GO_Central"/>
</dbReference>
<keyword evidence="6" id="KW-1185">Reference proteome</keyword>